<dbReference type="InterPro" id="IPR012340">
    <property type="entry name" value="NA-bd_OB-fold"/>
</dbReference>
<dbReference type="Pfam" id="PF01966">
    <property type="entry name" value="HD"/>
    <property type="match status" value="1"/>
</dbReference>
<dbReference type="CDD" id="cd00077">
    <property type="entry name" value="HDc"/>
    <property type="match status" value="1"/>
</dbReference>
<dbReference type="InterPro" id="IPR050798">
    <property type="entry name" value="YhaM_exoribonuc/phosphodiest"/>
</dbReference>
<dbReference type="PANTHER" id="PTHR37294:SF1">
    <property type="entry name" value="3'-5' EXORIBONUCLEASE YHAM"/>
    <property type="match status" value="1"/>
</dbReference>
<dbReference type="GO" id="GO:0031125">
    <property type="term" value="P:rRNA 3'-end processing"/>
    <property type="evidence" value="ECO:0007669"/>
    <property type="project" value="TreeGrafter"/>
</dbReference>
<evidence type="ECO:0000256" key="1">
    <source>
        <dbReference type="ARBA" id="ARBA00022722"/>
    </source>
</evidence>
<dbReference type="CDD" id="cd04492">
    <property type="entry name" value="YhaM_OBF_like"/>
    <property type="match status" value="1"/>
</dbReference>
<dbReference type="RefSeq" id="WP_132371448.1">
    <property type="nucleotide sequence ID" value="NZ_SMAN01000006.1"/>
</dbReference>
<dbReference type="EMBL" id="SMAN01000006">
    <property type="protein sequence ID" value="TCT23655.1"/>
    <property type="molecule type" value="Genomic_DNA"/>
</dbReference>
<comment type="caution">
    <text evidence="5">The sequence shown here is derived from an EMBL/GenBank/DDBJ whole genome shotgun (WGS) entry which is preliminary data.</text>
</comment>
<dbReference type="NCBIfam" id="NF010007">
    <property type="entry name" value="PRK13480.1"/>
    <property type="match status" value="1"/>
</dbReference>
<protein>
    <submittedName>
        <fullName evidence="5">3'-5' exoribonuclease</fullName>
    </submittedName>
</protein>
<gene>
    <name evidence="5" type="ORF">EDD68_10665</name>
</gene>
<dbReference type="Gene3D" id="1.10.3210.10">
    <property type="entry name" value="Hypothetical protein af1432"/>
    <property type="match status" value="1"/>
</dbReference>
<dbReference type="Gene3D" id="2.40.50.140">
    <property type="entry name" value="Nucleic acid-binding proteins"/>
    <property type="match status" value="1"/>
</dbReference>
<dbReference type="AlphaFoldDB" id="A0A4R3N3W9"/>
<keyword evidence="2" id="KW-0378">Hydrolase</keyword>
<sequence length="318" mass="36049">MSKGIANVTVGQPFDDFLLIKSVTRGIASNGKPFLTLILKDHSGEIEAKLWEITKEDEEEFVQETIVKVSGEVRQFRGKNQLKIHQIRPAHAADGVKIEDFLEKSPVPVEELKEHITEAIFQMKNPNLQRIVRYLVKKYEKDLFIYPAATKNHHEYVSGLAHHIVTMLELAKKIQSIYQNLNLDLLIAGIILHDLGKLKELSGAATPNYTVEGKLLGHISIISEEIGKAAEELGIEGEEVMVLKHLVLSHHGKHEWGSPKTPQIREAEILHLIDLMDAKMNMMNRALAQTRPGDFTERIFALDNRSFYKPSYQDYESS</sequence>
<organism evidence="5 6">
    <name type="scientific">Melghiribacillus thermohalophilus</name>
    <dbReference type="NCBI Taxonomy" id="1324956"/>
    <lineage>
        <taxon>Bacteria</taxon>
        <taxon>Bacillati</taxon>
        <taxon>Bacillota</taxon>
        <taxon>Bacilli</taxon>
        <taxon>Bacillales</taxon>
        <taxon>Bacillaceae</taxon>
        <taxon>Melghiribacillus</taxon>
    </lineage>
</organism>
<dbReference type="SMART" id="SM00471">
    <property type="entry name" value="HDc"/>
    <property type="match status" value="1"/>
</dbReference>
<keyword evidence="6" id="KW-1185">Reference proteome</keyword>
<dbReference type="SUPFAM" id="SSF50249">
    <property type="entry name" value="Nucleic acid-binding proteins"/>
    <property type="match status" value="1"/>
</dbReference>
<evidence type="ECO:0000313" key="6">
    <source>
        <dbReference type="Proteomes" id="UP000294650"/>
    </source>
</evidence>
<dbReference type="OrthoDB" id="9778453at2"/>
<reference evidence="5 6" key="1">
    <citation type="submission" date="2019-03" db="EMBL/GenBank/DDBJ databases">
        <title>Genomic Encyclopedia of Type Strains, Phase IV (KMG-IV): sequencing the most valuable type-strain genomes for metagenomic binning, comparative biology and taxonomic classification.</title>
        <authorList>
            <person name="Goeker M."/>
        </authorList>
    </citation>
    <scope>NUCLEOTIDE SEQUENCE [LARGE SCALE GENOMIC DNA]</scope>
    <source>
        <strain evidence="5 6">DSM 25894</strain>
    </source>
</reference>
<feature type="domain" description="HD" evidence="4">
    <location>
        <begin position="163"/>
        <end position="279"/>
    </location>
</feature>
<keyword evidence="1" id="KW-0540">Nuclease</keyword>
<proteinExistence type="predicted"/>
<dbReference type="PANTHER" id="PTHR37294">
    <property type="entry name" value="3'-5' EXORIBONUCLEASE YHAM"/>
    <property type="match status" value="1"/>
</dbReference>
<dbReference type="Pfam" id="PF01336">
    <property type="entry name" value="tRNA_anti-codon"/>
    <property type="match status" value="1"/>
</dbReference>
<dbReference type="GO" id="GO:0004527">
    <property type="term" value="F:exonuclease activity"/>
    <property type="evidence" value="ECO:0007669"/>
    <property type="project" value="UniProtKB-KW"/>
</dbReference>
<dbReference type="FunFam" id="1.10.3210.10:FF:000008">
    <property type="entry name" value="3'-5' exoribonuclease YhaM"/>
    <property type="match status" value="1"/>
</dbReference>
<evidence type="ECO:0000313" key="5">
    <source>
        <dbReference type="EMBL" id="TCT23655.1"/>
    </source>
</evidence>
<evidence type="ECO:0000256" key="3">
    <source>
        <dbReference type="ARBA" id="ARBA00022839"/>
    </source>
</evidence>
<dbReference type="InterPro" id="IPR003607">
    <property type="entry name" value="HD/PDEase_dom"/>
</dbReference>
<name>A0A4R3N3W9_9BACI</name>
<evidence type="ECO:0000256" key="2">
    <source>
        <dbReference type="ARBA" id="ARBA00022801"/>
    </source>
</evidence>
<dbReference type="Proteomes" id="UP000294650">
    <property type="component" value="Unassembled WGS sequence"/>
</dbReference>
<dbReference type="InterPro" id="IPR006674">
    <property type="entry name" value="HD_domain"/>
</dbReference>
<dbReference type="PROSITE" id="PS51831">
    <property type="entry name" value="HD"/>
    <property type="match status" value="1"/>
</dbReference>
<dbReference type="SUPFAM" id="SSF109604">
    <property type="entry name" value="HD-domain/PDEase-like"/>
    <property type="match status" value="1"/>
</dbReference>
<dbReference type="InterPro" id="IPR004365">
    <property type="entry name" value="NA-bd_OB_tRNA"/>
</dbReference>
<dbReference type="GO" id="GO:0003676">
    <property type="term" value="F:nucleic acid binding"/>
    <property type="evidence" value="ECO:0007669"/>
    <property type="project" value="InterPro"/>
</dbReference>
<evidence type="ECO:0000259" key="4">
    <source>
        <dbReference type="PROSITE" id="PS51831"/>
    </source>
</evidence>
<accession>A0A4R3N3W9</accession>
<keyword evidence="3" id="KW-0269">Exonuclease</keyword>